<dbReference type="Proteomes" id="UP000269793">
    <property type="component" value="Chromosome III"/>
</dbReference>
<comment type="function">
    <text evidence="9">Serine hydrolase involved in the detoxification of formaldehyde.</text>
</comment>
<dbReference type="GO" id="GO:0046294">
    <property type="term" value="P:formaldehyde catabolic process"/>
    <property type="evidence" value="ECO:0007669"/>
    <property type="project" value="InterPro"/>
</dbReference>
<dbReference type="AlphaFoldDB" id="A0A3G2S574"/>
<accession>A0A3G2S574</accession>
<sequence length="285" mass="31333">MSLSIVSQNKVFSGLLTKYSFLSSVLGGLEAKMNVFVPKEASASNKVPVLYYLSGLTCTEDNAAQKGHLFEAASQKQIAIVFPDTSPRGANIPGENDSWDFGTGAGFYVNATREPWSKHYNMYDHVLKEIPDVIAKNEIPIDVSRASILGHSMGGHGALVLYLREQGTFRSASAFAPICHPTNCDTGKKMIQGYLAGGIDEGKQYDASILLSQQDKTRPLQILVDCGLADNFYQQQQLQPEALVDPAFKSGVDTSRIQLRLHEGYDHSCTYEQTNMRLLCEHLCC</sequence>
<dbReference type="VEuPathDB" id="FungiDB:DNF11_1986"/>
<evidence type="ECO:0000256" key="6">
    <source>
        <dbReference type="ARBA" id="ARBA00047591"/>
    </source>
</evidence>
<reference evidence="10 11" key="1">
    <citation type="submission" date="2018-10" db="EMBL/GenBank/DDBJ databases">
        <title>Complete genome sequence of Malassezia restricta CBS 7877.</title>
        <authorList>
            <person name="Morand S.C."/>
            <person name="Bertignac M."/>
            <person name="Iltis A."/>
            <person name="Kolder I."/>
            <person name="Pirovano W."/>
            <person name="Jourdain R."/>
            <person name="Clavaud C."/>
        </authorList>
    </citation>
    <scope>NUCLEOTIDE SEQUENCE [LARGE SCALE GENOMIC DNA]</scope>
    <source>
        <strain evidence="10 11">CBS 7877</strain>
    </source>
</reference>
<evidence type="ECO:0000256" key="3">
    <source>
        <dbReference type="ARBA" id="ARBA00016774"/>
    </source>
</evidence>
<evidence type="ECO:0000313" key="10">
    <source>
        <dbReference type="EMBL" id="AYO42936.1"/>
    </source>
</evidence>
<evidence type="ECO:0000256" key="5">
    <source>
        <dbReference type="ARBA" id="ARBA00022801"/>
    </source>
</evidence>
<evidence type="ECO:0000256" key="8">
    <source>
        <dbReference type="PIRSR" id="PIRSR614186-1"/>
    </source>
</evidence>
<evidence type="ECO:0000256" key="1">
    <source>
        <dbReference type="ARBA" id="ARBA00005622"/>
    </source>
</evidence>
<comment type="similarity">
    <text evidence="1 9">Belongs to the esterase D family.</text>
</comment>
<dbReference type="Gene3D" id="3.40.50.1820">
    <property type="entry name" value="alpha/beta hydrolase"/>
    <property type="match status" value="1"/>
</dbReference>
<dbReference type="InterPro" id="IPR014186">
    <property type="entry name" value="S-formylglutathione_hydrol"/>
</dbReference>
<proteinExistence type="inferred from homology"/>
<feature type="active site" description="Charge relay system" evidence="8">
    <location>
        <position position="152"/>
    </location>
</feature>
<dbReference type="GO" id="GO:0018738">
    <property type="term" value="F:S-formylglutathione hydrolase activity"/>
    <property type="evidence" value="ECO:0007669"/>
    <property type="project" value="UniProtKB-EC"/>
</dbReference>
<keyword evidence="5 9" id="KW-0378">Hydrolase</keyword>
<gene>
    <name evidence="10" type="primary">Esd</name>
    <name evidence="10" type="ORF">DNF11_1986</name>
</gene>
<dbReference type="InterPro" id="IPR000801">
    <property type="entry name" value="Esterase-like"/>
</dbReference>
<protein>
    <recommendedName>
        <fullName evidence="3 9">S-formylglutathione hydrolase</fullName>
        <ecNumber evidence="2 9">3.1.2.12</ecNumber>
    </recommendedName>
</protein>
<dbReference type="PANTHER" id="PTHR10061:SF0">
    <property type="entry name" value="S-FORMYLGLUTATHIONE HYDROLASE"/>
    <property type="match status" value="1"/>
</dbReference>
<dbReference type="GO" id="GO:0005829">
    <property type="term" value="C:cytosol"/>
    <property type="evidence" value="ECO:0007669"/>
    <property type="project" value="TreeGrafter"/>
</dbReference>
<dbReference type="STRING" id="425264.A0A3G2S574"/>
<keyword evidence="9" id="KW-0963">Cytoplasm</keyword>
<keyword evidence="11" id="KW-1185">Reference proteome</keyword>
<comment type="catalytic activity">
    <reaction evidence="7">
        <text>a monoacylglycerol + H2O = glycerol + a fatty acid + H(+)</text>
        <dbReference type="Rhea" id="RHEA:15245"/>
        <dbReference type="ChEBI" id="CHEBI:15377"/>
        <dbReference type="ChEBI" id="CHEBI:15378"/>
        <dbReference type="ChEBI" id="CHEBI:17408"/>
        <dbReference type="ChEBI" id="CHEBI:17754"/>
        <dbReference type="ChEBI" id="CHEBI:28868"/>
    </reaction>
</comment>
<evidence type="ECO:0000256" key="9">
    <source>
        <dbReference type="RuleBase" id="RU363068"/>
    </source>
</evidence>
<organism evidence="10 11">
    <name type="scientific">Malassezia restricta (strain ATCC 96810 / NBRC 103918 / CBS 7877)</name>
    <name type="common">Seborrheic dermatitis infection agent</name>
    <dbReference type="NCBI Taxonomy" id="425264"/>
    <lineage>
        <taxon>Eukaryota</taxon>
        <taxon>Fungi</taxon>
        <taxon>Dikarya</taxon>
        <taxon>Basidiomycota</taxon>
        <taxon>Ustilaginomycotina</taxon>
        <taxon>Malasseziomycetes</taxon>
        <taxon>Malasseziales</taxon>
        <taxon>Malasseziaceae</taxon>
        <taxon>Malassezia</taxon>
    </lineage>
</organism>
<comment type="catalytic activity">
    <reaction evidence="9">
        <text>S-formylglutathione + H2O = formate + glutathione + H(+)</text>
        <dbReference type="Rhea" id="RHEA:14961"/>
        <dbReference type="ChEBI" id="CHEBI:15377"/>
        <dbReference type="ChEBI" id="CHEBI:15378"/>
        <dbReference type="ChEBI" id="CHEBI:15740"/>
        <dbReference type="ChEBI" id="CHEBI:57688"/>
        <dbReference type="ChEBI" id="CHEBI:57925"/>
        <dbReference type="EC" id="3.1.2.12"/>
    </reaction>
</comment>
<dbReference type="EC" id="3.1.2.12" evidence="2 9"/>
<dbReference type="OrthoDB" id="420518at2759"/>
<name>A0A3G2S574_MALR7</name>
<dbReference type="GO" id="GO:0120516">
    <property type="term" value="F:diacylglycerol lipase activity"/>
    <property type="evidence" value="ECO:0007669"/>
    <property type="project" value="RHEA"/>
</dbReference>
<dbReference type="EMBL" id="CP033150">
    <property type="protein sequence ID" value="AYO42936.1"/>
    <property type="molecule type" value="Genomic_DNA"/>
</dbReference>
<comment type="subcellular location">
    <subcellularLocation>
        <location evidence="9">Cytoplasm</location>
    </subcellularLocation>
</comment>
<dbReference type="Pfam" id="PF00756">
    <property type="entry name" value="Esterase"/>
    <property type="match status" value="1"/>
</dbReference>
<evidence type="ECO:0000313" key="11">
    <source>
        <dbReference type="Proteomes" id="UP000269793"/>
    </source>
</evidence>
<comment type="catalytic activity">
    <reaction evidence="6">
        <text>a diacylglycerol + H2O = a monoacylglycerol + a fatty acid + H(+)</text>
        <dbReference type="Rhea" id="RHEA:32731"/>
        <dbReference type="ChEBI" id="CHEBI:15377"/>
        <dbReference type="ChEBI" id="CHEBI:15378"/>
        <dbReference type="ChEBI" id="CHEBI:17408"/>
        <dbReference type="ChEBI" id="CHEBI:18035"/>
        <dbReference type="ChEBI" id="CHEBI:28868"/>
    </reaction>
</comment>
<evidence type="ECO:0000256" key="7">
    <source>
        <dbReference type="ARBA" id="ARBA00048461"/>
    </source>
</evidence>
<evidence type="ECO:0000256" key="4">
    <source>
        <dbReference type="ARBA" id="ARBA00022487"/>
    </source>
</evidence>
<dbReference type="NCBIfam" id="TIGR02821">
    <property type="entry name" value="fghA_ester_D"/>
    <property type="match status" value="1"/>
</dbReference>
<evidence type="ECO:0000256" key="2">
    <source>
        <dbReference type="ARBA" id="ARBA00012479"/>
    </source>
</evidence>
<dbReference type="InterPro" id="IPR029058">
    <property type="entry name" value="AB_hydrolase_fold"/>
</dbReference>
<feature type="active site" description="Charge relay system" evidence="8">
    <location>
        <position position="267"/>
    </location>
</feature>
<feature type="active site" description="Charge relay system" evidence="8">
    <location>
        <position position="230"/>
    </location>
</feature>
<dbReference type="SUPFAM" id="SSF53474">
    <property type="entry name" value="alpha/beta-Hydrolases"/>
    <property type="match status" value="1"/>
</dbReference>
<keyword evidence="4 9" id="KW-0719">Serine esterase</keyword>
<dbReference type="PANTHER" id="PTHR10061">
    <property type="entry name" value="S-FORMYLGLUTATHIONE HYDROLASE"/>
    <property type="match status" value="1"/>
</dbReference>
<dbReference type="GO" id="GO:0047372">
    <property type="term" value="F:monoacylglycerol lipase activity"/>
    <property type="evidence" value="ECO:0007669"/>
    <property type="project" value="RHEA"/>
</dbReference>